<proteinExistence type="predicted"/>
<dbReference type="SUPFAM" id="SSF57756">
    <property type="entry name" value="Retrovirus zinc finger-like domains"/>
    <property type="match status" value="1"/>
</dbReference>
<organism evidence="1">
    <name type="scientific">Tanacetum cinerariifolium</name>
    <name type="common">Dalmatian daisy</name>
    <name type="synonym">Chrysanthemum cinerariifolium</name>
    <dbReference type="NCBI Taxonomy" id="118510"/>
    <lineage>
        <taxon>Eukaryota</taxon>
        <taxon>Viridiplantae</taxon>
        <taxon>Streptophyta</taxon>
        <taxon>Embryophyta</taxon>
        <taxon>Tracheophyta</taxon>
        <taxon>Spermatophyta</taxon>
        <taxon>Magnoliopsida</taxon>
        <taxon>eudicotyledons</taxon>
        <taxon>Gunneridae</taxon>
        <taxon>Pentapetalae</taxon>
        <taxon>asterids</taxon>
        <taxon>campanulids</taxon>
        <taxon>Asterales</taxon>
        <taxon>Asteraceae</taxon>
        <taxon>Asteroideae</taxon>
        <taxon>Anthemideae</taxon>
        <taxon>Anthemidinae</taxon>
        <taxon>Tanacetum</taxon>
    </lineage>
</organism>
<gene>
    <name evidence="1" type="ORF">Tci_893952</name>
</gene>
<reference evidence="1" key="1">
    <citation type="journal article" date="2019" name="Sci. Rep.">
        <title>Draft genome of Tanacetum cinerariifolium, the natural source of mosquito coil.</title>
        <authorList>
            <person name="Yamashiro T."/>
            <person name="Shiraishi A."/>
            <person name="Satake H."/>
            <person name="Nakayama K."/>
        </authorList>
    </citation>
    <scope>NUCLEOTIDE SEQUENCE</scope>
</reference>
<accession>A0A699UIP6</accession>
<dbReference type="AlphaFoldDB" id="A0A699UIP6"/>
<evidence type="ECO:0000313" key="1">
    <source>
        <dbReference type="EMBL" id="GFD21983.1"/>
    </source>
</evidence>
<protein>
    <recommendedName>
        <fullName evidence="2">Zinc knuckle CX2CX4HX4C</fullName>
    </recommendedName>
</protein>
<comment type="caution">
    <text evidence="1">The sequence shown here is derived from an EMBL/GenBank/DDBJ whole genome shotgun (WGS) entry which is preliminary data.</text>
</comment>
<dbReference type="InterPro" id="IPR036875">
    <property type="entry name" value="Znf_CCHC_sf"/>
</dbReference>
<dbReference type="GO" id="GO:0003676">
    <property type="term" value="F:nucleic acid binding"/>
    <property type="evidence" value="ECO:0007669"/>
    <property type="project" value="InterPro"/>
</dbReference>
<dbReference type="GO" id="GO:0008270">
    <property type="term" value="F:zinc ion binding"/>
    <property type="evidence" value="ECO:0007669"/>
    <property type="project" value="InterPro"/>
</dbReference>
<dbReference type="EMBL" id="BKCJ011333704">
    <property type="protein sequence ID" value="GFD21983.1"/>
    <property type="molecule type" value="Genomic_DNA"/>
</dbReference>
<name>A0A699UIP6_TANCI</name>
<feature type="non-terminal residue" evidence="1">
    <location>
        <position position="47"/>
    </location>
</feature>
<sequence length="47" mass="5401">MAIPIVDGEGHTLERMNVEYKWKPQRCTECQVFGHALDTCPKRAVEL</sequence>
<evidence type="ECO:0008006" key="2">
    <source>
        <dbReference type="Google" id="ProtNLM"/>
    </source>
</evidence>